<dbReference type="AlphaFoldDB" id="A0A2N8ZF25"/>
<keyword evidence="2" id="KW-1185">Reference proteome</keyword>
<gene>
    <name evidence="1" type="ORF">VTAP4600_A2554</name>
</gene>
<proteinExistence type="predicted"/>
<evidence type="ECO:0000313" key="1">
    <source>
        <dbReference type="EMBL" id="SON50527.1"/>
    </source>
</evidence>
<dbReference type="RefSeq" id="WP_102522997.1">
    <property type="nucleotide sequence ID" value="NZ_LT960611.1"/>
</dbReference>
<organism evidence="1 2">
    <name type="scientific">Vibrio tapetis subsp. tapetis</name>
    <dbReference type="NCBI Taxonomy" id="1671868"/>
    <lineage>
        <taxon>Bacteria</taxon>
        <taxon>Pseudomonadati</taxon>
        <taxon>Pseudomonadota</taxon>
        <taxon>Gammaproteobacteria</taxon>
        <taxon>Vibrionales</taxon>
        <taxon>Vibrionaceae</taxon>
        <taxon>Vibrio</taxon>
    </lineage>
</organism>
<dbReference type="OrthoDB" id="5917215at2"/>
<name>A0A2N8ZF25_9VIBR</name>
<sequence>MKKIIIILGVCGLVAGCVSSEADLAKSGDWYEIGYSDGIKGRTQRSYQMLSDLGQVQLSDYDEGYLAGVDLYCDPDHAFQIGVSGTYYEGVCEGREDAQKFRMEWQRGWSHGKGTQ</sequence>
<dbReference type="Proteomes" id="UP000235828">
    <property type="component" value="Chromosome A"/>
</dbReference>
<evidence type="ECO:0008006" key="3">
    <source>
        <dbReference type="Google" id="ProtNLM"/>
    </source>
</evidence>
<dbReference type="Pfam" id="PF10973">
    <property type="entry name" value="DUF2799"/>
    <property type="match status" value="1"/>
</dbReference>
<accession>A0A2N8ZF25</accession>
<evidence type="ECO:0000313" key="2">
    <source>
        <dbReference type="Proteomes" id="UP000235828"/>
    </source>
</evidence>
<dbReference type="InterPro" id="IPR021242">
    <property type="entry name" value="DUF2799"/>
</dbReference>
<protein>
    <recommendedName>
        <fullName evidence="3">Lipoprotein</fullName>
    </recommendedName>
</protein>
<dbReference type="EMBL" id="LT960611">
    <property type="protein sequence ID" value="SON50527.1"/>
    <property type="molecule type" value="Genomic_DNA"/>
</dbReference>
<reference evidence="1 2" key="1">
    <citation type="submission" date="2017-10" db="EMBL/GenBank/DDBJ databases">
        <authorList>
            <person name="Banno H."/>
            <person name="Chua N.-H."/>
        </authorList>
    </citation>
    <scope>NUCLEOTIDE SEQUENCE [LARGE SCALE GENOMIC DNA]</scope>
    <source>
        <strain evidence="1">Vibrio tapetis CECT4600</strain>
    </source>
</reference>
<dbReference type="KEGG" id="vta:A2554"/>
<dbReference type="PROSITE" id="PS51257">
    <property type="entry name" value="PROKAR_LIPOPROTEIN"/>
    <property type="match status" value="1"/>
</dbReference>